<accession>A0A1J8QVB7</accession>
<feature type="compositionally biased region" description="Pro residues" evidence="1">
    <location>
        <begin position="67"/>
        <end position="78"/>
    </location>
</feature>
<feature type="region of interest" description="Disordered" evidence="1">
    <location>
        <begin position="405"/>
        <end position="437"/>
    </location>
</feature>
<feature type="compositionally biased region" description="Low complexity" evidence="1">
    <location>
        <begin position="175"/>
        <end position="187"/>
    </location>
</feature>
<keyword evidence="3" id="KW-1185">Reference proteome</keyword>
<dbReference type="OrthoDB" id="3195323at2759"/>
<dbReference type="AlphaFoldDB" id="A0A1J8QVB7"/>
<feature type="compositionally biased region" description="Polar residues" evidence="1">
    <location>
        <begin position="419"/>
        <end position="437"/>
    </location>
</feature>
<dbReference type="EMBL" id="LVVM01002032">
    <property type="protein sequence ID" value="OJA17392.1"/>
    <property type="molecule type" value="Genomic_DNA"/>
</dbReference>
<feature type="region of interest" description="Disordered" evidence="1">
    <location>
        <begin position="310"/>
        <end position="338"/>
    </location>
</feature>
<organism evidence="2 3">
    <name type="scientific">Rhizopogon vesiculosus</name>
    <dbReference type="NCBI Taxonomy" id="180088"/>
    <lineage>
        <taxon>Eukaryota</taxon>
        <taxon>Fungi</taxon>
        <taxon>Dikarya</taxon>
        <taxon>Basidiomycota</taxon>
        <taxon>Agaricomycotina</taxon>
        <taxon>Agaricomycetes</taxon>
        <taxon>Agaricomycetidae</taxon>
        <taxon>Boletales</taxon>
        <taxon>Suillineae</taxon>
        <taxon>Rhizopogonaceae</taxon>
        <taxon>Rhizopogon</taxon>
    </lineage>
</organism>
<dbReference type="Proteomes" id="UP000183567">
    <property type="component" value="Unassembled WGS sequence"/>
</dbReference>
<name>A0A1J8QVB7_9AGAM</name>
<feature type="region of interest" description="Disordered" evidence="1">
    <location>
        <begin position="50"/>
        <end position="118"/>
    </location>
</feature>
<feature type="compositionally biased region" description="Polar residues" evidence="1">
    <location>
        <begin position="310"/>
        <end position="322"/>
    </location>
</feature>
<sequence length="755" mass="81820">MSPASQWFSKRAPKSPIPPNLNVGRSVSADKLSLHSKNSDGFRFSNFASMMGRKSKKSRPTLVIPDCPVPPLVSPSPIQPSDSPQYTNRPPAKSISSTVRSGYDSLEPRTPLDVPRDRGSLPLSVLSLSDDPFAAGAISVPQSILDRGRLSVYSSTSANITFSNKDEVDLWQRPSSASTSSQSHGWSNGIPSFESTWSPLSPKADGRSPWSRGTTKNNEGTDEQKSLGSPVECSYLDEIPRASLSKYGSLSTLTGQTRKGSPDSPAAAAVRPTIRTRCYTVADSSQRASTVSASPSAEVSVRSRTFGCRQSISPVSPTTSRVTPELPDDGAELPSSAVDTSSCSSISFTSSNRAMQDLATEEMMTSRYRSYREFSLGFDPADCATLRQPVKESSHIHVRNVMESSPAPPAFHQLKKSMSHSTLQKAKLGSSNSNALQDLSRGNKELKRQYSFHQSRRDVPTSMPASNATSLGHDSPSNENRKPSLPYPQAVVRKRLFSGSSERPSTIITDEDIRSVFSLPTEAERSYVASTRAVVSLLDESSSEPLASGMVYPAMEFTPQHIMSPAEMLKVDAIVQDEFDAKYGEAVRNRQRGTTPMYGTSYTKEGLSTAPTSFPRLASTRNANVHKGPTSTSSMRPSSAQAASSSVSISPSSPTTLSRLGTPPTPRPRTHPHSAETIYDEDLFNRRISTVPFTPLSPPPPRLKRPSRAPSIMSETLAPQRSVMRKPSFLEIADEVSSYDGSFLEFDSGKESLDL</sequence>
<feature type="compositionally biased region" description="Polar residues" evidence="1">
    <location>
        <begin position="592"/>
        <end position="603"/>
    </location>
</feature>
<feature type="region of interest" description="Disordered" evidence="1">
    <location>
        <begin position="1"/>
        <end position="25"/>
    </location>
</feature>
<feature type="region of interest" description="Disordered" evidence="1">
    <location>
        <begin position="173"/>
        <end position="232"/>
    </location>
</feature>
<feature type="region of interest" description="Disordered" evidence="1">
    <location>
        <begin position="449"/>
        <end position="488"/>
    </location>
</feature>
<gene>
    <name evidence="2" type="primary">RVUP25</name>
    <name evidence="2" type="ORF">AZE42_02711</name>
</gene>
<evidence type="ECO:0000313" key="2">
    <source>
        <dbReference type="EMBL" id="OJA17392.1"/>
    </source>
</evidence>
<comment type="caution">
    <text evidence="2">The sequence shown here is derived from an EMBL/GenBank/DDBJ whole genome shotgun (WGS) entry which is preliminary data.</text>
</comment>
<feature type="compositionally biased region" description="Polar residues" evidence="1">
    <location>
        <begin position="189"/>
        <end position="199"/>
    </location>
</feature>
<protein>
    <submittedName>
        <fullName evidence="2">Uncharacterized protein</fullName>
    </submittedName>
</protein>
<feature type="region of interest" description="Disordered" evidence="1">
    <location>
        <begin position="691"/>
        <end position="714"/>
    </location>
</feature>
<evidence type="ECO:0000313" key="3">
    <source>
        <dbReference type="Proteomes" id="UP000183567"/>
    </source>
</evidence>
<feature type="region of interest" description="Disordered" evidence="1">
    <location>
        <begin position="590"/>
        <end position="678"/>
    </location>
</feature>
<feature type="compositionally biased region" description="Low complexity" evidence="1">
    <location>
        <begin position="633"/>
        <end position="662"/>
    </location>
</feature>
<reference evidence="2 3" key="1">
    <citation type="submission" date="2016-03" db="EMBL/GenBank/DDBJ databases">
        <title>Comparative genomics of the ectomycorrhizal sister species Rhizopogon vinicolor and Rhizopogon vesiculosus (Basidiomycota: Boletales) reveals a divergence of the mating type B locus.</title>
        <authorList>
            <person name="Mujic A.B."/>
            <person name="Kuo A."/>
            <person name="Tritt A."/>
            <person name="Lipzen A."/>
            <person name="Chen C."/>
            <person name="Johnson J."/>
            <person name="Sharma A."/>
            <person name="Barry K."/>
            <person name="Grigoriev I.V."/>
            <person name="Spatafora J.W."/>
        </authorList>
    </citation>
    <scope>NUCLEOTIDE SEQUENCE [LARGE SCALE GENOMIC DNA]</scope>
    <source>
        <strain evidence="2 3">AM-OR11-056</strain>
    </source>
</reference>
<evidence type="ECO:0000256" key="1">
    <source>
        <dbReference type="SAM" id="MobiDB-lite"/>
    </source>
</evidence>
<proteinExistence type="predicted"/>
<feature type="compositionally biased region" description="Polar residues" evidence="1">
    <location>
        <begin position="463"/>
        <end position="478"/>
    </location>
</feature>